<dbReference type="AlphaFoldDB" id="A0A1U9LEE2"/>
<dbReference type="KEGG" id="aper:A0U91_07735"/>
<accession>A0A1U9LEE2</accession>
<dbReference type="Proteomes" id="UP000189055">
    <property type="component" value="Chromosome"/>
</dbReference>
<proteinExistence type="predicted"/>
<organism evidence="2 3">
    <name type="scientific">Acetobacter persici</name>
    <dbReference type="NCBI Taxonomy" id="1076596"/>
    <lineage>
        <taxon>Bacteria</taxon>
        <taxon>Pseudomonadati</taxon>
        <taxon>Pseudomonadota</taxon>
        <taxon>Alphaproteobacteria</taxon>
        <taxon>Acetobacterales</taxon>
        <taxon>Acetobacteraceae</taxon>
        <taxon>Acetobacter</taxon>
    </lineage>
</organism>
<name>A0A1U9LEE2_9PROT</name>
<protein>
    <submittedName>
        <fullName evidence="2">Uncharacterized protein</fullName>
    </submittedName>
</protein>
<dbReference type="RefSeq" id="WP_077930665.1">
    <property type="nucleotide sequence ID" value="NZ_CP014687.1"/>
</dbReference>
<feature type="region of interest" description="Disordered" evidence="1">
    <location>
        <begin position="1"/>
        <end position="25"/>
    </location>
</feature>
<evidence type="ECO:0000313" key="3">
    <source>
        <dbReference type="Proteomes" id="UP000189055"/>
    </source>
</evidence>
<reference evidence="2 3" key="1">
    <citation type="submission" date="2016-03" db="EMBL/GenBank/DDBJ databases">
        <title>Acetic acid bacteria sequencing.</title>
        <authorList>
            <person name="Brandt J."/>
            <person name="Jakob F."/>
            <person name="Vogel R.F."/>
        </authorList>
    </citation>
    <scope>NUCLEOTIDE SEQUENCE [LARGE SCALE GENOMIC DNA]</scope>
    <source>
        <strain evidence="2 3">TMW2.1084</strain>
    </source>
</reference>
<gene>
    <name evidence="2" type="ORF">A0U91_07735</name>
</gene>
<evidence type="ECO:0000313" key="2">
    <source>
        <dbReference type="EMBL" id="AQT04825.1"/>
    </source>
</evidence>
<dbReference type="STRING" id="1076596.A0U91_07735"/>
<evidence type="ECO:0000256" key="1">
    <source>
        <dbReference type="SAM" id="MobiDB-lite"/>
    </source>
</evidence>
<sequence>MAEHPPRTGYHYPEGHTNGAAGLAGGEDPLVLRIRWGSRWHYRLTKAGYAEAKRLKTEN</sequence>
<dbReference type="EMBL" id="CP014687">
    <property type="protein sequence ID" value="AQT04825.1"/>
    <property type="molecule type" value="Genomic_DNA"/>
</dbReference>